<name>A0A131YFJ1_RHIAP</name>
<sequence>MTSYFFRARMLLMLPCEELSPFSLIVPPRRQRCIQNDHMVRSPRIEATQICLQTNKSVCTPTPLRRHNTLVFALLSQIELAHMKIMQVSSLFFYQPVVATLKSQAVCSATASFVLTTC</sequence>
<evidence type="ECO:0000313" key="1">
    <source>
        <dbReference type="EMBL" id="JAP76691.1"/>
    </source>
</evidence>
<dbReference type="EMBL" id="GEDV01011866">
    <property type="protein sequence ID" value="JAP76691.1"/>
    <property type="molecule type" value="Transcribed_RNA"/>
</dbReference>
<reference evidence="1" key="1">
    <citation type="journal article" date="2016" name="Ticks Tick Borne Dis.">
        <title>De novo assembly and annotation of the salivary gland transcriptome of Rhipicephalus appendiculatus male and female ticks during blood feeding.</title>
        <authorList>
            <person name="de Castro M.H."/>
            <person name="de Klerk D."/>
            <person name="Pienaar R."/>
            <person name="Latif A.A."/>
            <person name="Rees D.J."/>
            <person name="Mans B.J."/>
        </authorList>
    </citation>
    <scope>NUCLEOTIDE SEQUENCE</scope>
    <source>
        <tissue evidence="1">Salivary glands</tissue>
    </source>
</reference>
<protein>
    <submittedName>
        <fullName evidence="1">Uncharacterized protein</fullName>
    </submittedName>
</protein>
<organism evidence="1">
    <name type="scientific">Rhipicephalus appendiculatus</name>
    <name type="common">Brown ear tick</name>
    <dbReference type="NCBI Taxonomy" id="34631"/>
    <lineage>
        <taxon>Eukaryota</taxon>
        <taxon>Metazoa</taxon>
        <taxon>Ecdysozoa</taxon>
        <taxon>Arthropoda</taxon>
        <taxon>Chelicerata</taxon>
        <taxon>Arachnida</taxon>
        <taxon>Acari</taxon>
        <taxon>Parasitiformes</taxon>
        <taxon>Ixodida</taxon>
        <taxon>Ixodoidea</taxon>
        <taxon>Ixodidae</taxon>
        <taxon>Rhipicephalinae</taxon>
        <taxon>Rhipicephalus</taxon>
        <taxon>Rhipicephalus</taxon>
    </lineage>
</organism>
<proteinExistence type="predicted"/>
<accession>A0A131YFJ1</accession>
<dbReference type="AlphaFoldDB" id="A0A131YFJ1"/>